<reference evidence="9 10" key="1">
    <citation type="journal article" date="2021" name="Nat. Commun.">
        <title>Incipient diploidization of the medicinal plant Perilla within 10,000 years.</title>
        <authorList>
            <person name="Zhang Y."/>
            <person name="Shen Q."/>
            <person name="Leng L."/>
            <person name="Zhang D."/>
            <person name="Chen S."/>
            <person name="Shi Y."/>
            <person name="Ning Z."/>
            <person name="Chen S."/>
        </authorList>
    </citation>
    <scope>NUCLEOTIDE SEQUENCE [LARGE SCALE GENOMIC DNA]</scope>
    <source>
        <strain evidence="10">cv. PC099</strain>
    </source>
</reference>
<evidence type="ECO:0000313" key="10">
    <source>
        <dbReference type="Proteomes" id="UP001190926"/>
    </source>
</evidence>
<keyword evidence="10" id="KW-1185">Reference proteome</keyword>
<dbReference type="Gene3D" id="3.90.226.10">
    <property type="entry name" value="2-enoyl-CoA Hydratase, Chain A, domain 1"/>
    <property type="match status" value="3"/>
</dbReference>
<sequence>MSKILLGYSRRFNSLSLDHLGTAICGRLYLSTPQFRVYSTDGNGESMSDTASGGGNGSAYDDNKYPKGEFVFRQRSEWENFMVKTRLTFALPWKRFKNGSVLKILLRGEITDQLRSFSRTLSLPQLCVNFEKAAYDPRVVGIYLHIDNLNCGWGKLEEIRRQVLDFKKSGKFIIGYVPTCGVKEYYIGSACEELYAPPSAYVGLYGLLVQASFLGGVLEKVGVEAQVRRIGKYKSAGDQLMRKNMSDENRDMLTSLLDNIYSNWLDKVSLERGKKREDLENFINEGVHQVERMKEEGLITDIKYEDEVMALLGSRLGIPSTKLLPTVGYRKYCNVRRSTLGLTGSKDMIAIIRASGSISRTQGRFNASSSRIIAEQFIEKIRKVKVSKKYKAVVIRIDSPGGDALASDMMWREIKLLAAAKPVIASMCDVAASGGYYMAMAAHAIVAEKLTLTGSIGVVTGKFNLRKLYEYIGFNKEIISKGRYAEIFAAEHRPFREDEAELFSKRAQNMYKQFRDKAAFSRSMTVEKMEQAAQGRVWAGHDAASLGLVDAIGGLSRAIAIAKQKANIPLEREVTLVELPRPPSPLEILRDMGNNFVEADEAVKDVIHEMASSDSIQARIDGILLQKFEGASYANSIFTLLKDYFRCL</sequence>
<comment type="caution">
    <text evidence="9">The sequence shown here is derived from an EMBL/GenBank/DDBJ whole genome shotgun (WGS) entry which is preliminary data.</text>
</comment>
<gene>
    <name evidence="9" type="ORF">C2S53_009673</name>
</gene>
<dbReference type="SUPFAM" id="SSF52096">
    <property type="entry name" value="ClpP/crotonase"/>
    <property type="match status" value="2"/>
</dbReference>
<dbReference type="InterPro" id="IPR004634">
    <property type="entry name" value="Pept_S49_pIV"/>
</dbReference>
<dbReference type="PANTHER" id="PTHR33209">
    <property type="entry name" value="PROTEASE 4"/>
    <property type="match status" value="1"/>
</dbReference>
<evidence type="ECO:0000313" key="9">
    <source>
        <dbReference type="EMBL" id="KAH6824242.1"/>
    </source>
</evidence>
<protein>
    <submittedName>
        <fullName evidence="9">Signal peptide peptidase</fullName>
    </submittedName>
</protein>
<dbReference type="InterPro" id="IPR029045">
    <property type="entry name" value="ClpP/crotonase-like_dom_sf"/>
</dbReference>
<dbReference type="InterPro" id="IPR047217">
    <property type="entry name" value="S49_SppA_67K_type_N"/>
</dbReference>
<evidence type="ECO:0000256" key="6">
    <source>
        <dbReference type="ARBA" id="ARBA00023136"/>
    </source>
</evidence>
<dbReference type="InterPro" id="IPR004635">
    <property type="entry name" value="Pept_S49_SppA"/>
</dbReference>
<dbReference type="CDD" id="cd07023">
    <property type="entry name" value="S49_Sppa_N_C"/>
    <property type="match status" value="1"/>
</dbReference>
<keyword evidence="4" id="KW-0378">Hydrolase</keyword>
<dbReference type="InterPro" id="IPR002142">
    <property type="entry name" value="Peptidase_S49"/>
</dbReference>
<feature type="active site" description="Nucleophile" evidence="7">
    <location>
        <position position="433"/>
    </location>
</feature>
<evidence type="ECO:0000256" key="1">
    <source>
        <dbReference type="ARBA" id="ARBA00004370"/>
    </source>
</evidence>
<dbReference type="GO" id="GO:0008236">
    <property type="term" value="F:serine-type peptidase activity"/>
    <property type="evidence" value="ECO:0007669"/>
    <property type="project" value="UniProtKB-KW"/>
</dbReference>
<dbReference type="NCBIfam" id="TIGR00706">
    <property type="entry name" value="SppA_dom"/>
    <property type="match status" value="1"/>
</dbReference>
<feature type="domain" description="Peptidase S49" evidence="8">
    <location>
        <begin position="417"/>
        <end position="568"/>
    </location>
</feature>
<dbReference type="GO" id="GO:0006465">
    <property type="term" value="P:signal peptide processing"/>
    <property type="evidence" value="ECO:0007669"/>
    <property type="project" value="InterPro"/>
</dbReference>
<dbReference type="AlphaFoldDB" id="A0AAD4IZC8"/>
<dbReference type="GO" id="GO:0016020">
    <property type="term" value="C:membrane"/>
    <property type="evidence" value="ECO:0007669"/>
    <property type="project" value="UniProtKB-SubCell"/>
</dbReference>
<feature type="active site" description="Proton donor/acceptor" evidence="7">
    <location>
        <position position="234"/>
    </location>
</feature>
<organism evidence="9 10">
    <name type="scientific">Perilla frutescens var. hirtella</name>
    <name type="common">Perilla citriodora</name>
    <name type="synonym">Perilla setoyensis</name>
    <dbReference type="NCBI Taxonomy" id="608512"/>
    <lineage>
        <taxon>Eukaryota</taxon>
        <taxon>Viridiplantae</taxon>
        <taxon>Streptophyta</taxon>
        <taxon>Embryophyta</taxon>
        <taxon>Tracheophyta</taxon>
        <taxon>Spermatophyta</taxon>
        <taxon>Magnoliopsida</taxon>
        <taxon>eudicotyledons</taxon>
        <taxon>Gunneridae</taxon>
        <taxon>Pentapetalae</taxon>
        <taxon>asterids</taxon>
        <taxon>lamiids</taxon>
        <taxon>Lamiales</taxon>
        <taxon>Lamiaceae</taxon>
        <taxon>Nepetoideae</taxon>
        <taxon>Elsholtzieae</taxon>
        <taxon>Perilla</taxon>
    </lineage>
</organism>
<dbReference type="Pfam" id="PF01343">
    <property type="entry name" value="Peptidase_S49"/>
    <property type="match status" value="2"/>
</dbReference>
<evidence type="ECO:0000256" key="5">
    <source>
        <dbReference type="ARBA" id="ARBA00022825"/>
    </source>
</evidence>
<dbReference type="Proteomes" id="UP001190926">
    <property type="component" value="Unassembled WGS sequence"/>
</dbReference>
<evidence type="ECO:0000256" key="2">
    <source>
        <dbReference type="ARBA" id="ARBA00008683"/>
    </source>
</evidence>
<dbReference type="CDD" id="cd07018">
    <property type="entry name" value="S49_SppA_67K_type"/>
    <property type="match status" value="1"/>
</dbReference>
<keyword evidence="5" id="KW-0720">Serine protease</keyword>
<comment type="similarity">
    <text evidence="2">Belongs to the peptidase S49 family.</text>
</comment>
<dbReference type="PANTHER" id="PTHR33209:SF1">
    <property type="entry name" value="PEPTIDASE S49 DOMAIN-CONTAINING PROTEIN"/>
    <property type="match status" value="1"/>
</dbReference>
<comment type="subcellular location">
    <subcellularLocation>
        <location evidence="1">Membrane</location>
    </subcellularLocation>
</comment>
<evidence type="ECO:0000256" key="3">
    <source>
        <dbReference type="ARBA" id="ARBA00022670"/>
    </source>
</evidence>
<feature type="domain" description="Peptidase S49" evidence="8">
    <location>
        <begin position="167"/>
        <end position="312"/>
    </location>
</feature>
<keyword evidence="6" id="KW-0472">Membrane</keyword>
<dbReference type="InterPro" id="IPR047272">
    <property type="entry name" value="S49_SppA_C"/>
</dbReference>
<dbReference type="EMBL" id="SDAM02000444">
    <property type="protein sequence ID" value="KAH6824242.1"/>
    <property type="molecule type" value="Genomic_DNA"/>
</dbReference>
<evidence type="ECO:0000256" key="7">
    <source>
        <dbReference type="PIRSR" id="PIRSR001217-1"/>
    </source>
</evidence>
<name>A0AAD4IZC8_PERFH</name>
<evidence type="ECO:0000259" key="8">
    <source>
        <dbReference type="Pfam" id="PF01343"/>
    </source>
</evidence>
<accession>A0AAD4IZC8</accession>
<keyword evidence="3" id="KW-0645">Protease</keyword>
<proteinExistence type="inferred from homology"/>
<evidence type="ECO:0000256" key="4">
    <source>
        <dbReference type="ARBA" id="ARBA00022801"/>
    </source>
</evidence>
<dbReference type="PIRSF" id="PIRSF001217">
    <property type="entry name" value="Protease_4_SppA"/>
    <property type="match status" value="1"/>
</dbReference>